<evidence type="ECO:0000313" key="12">
    <source>
        <dbReference type="Proteomes" id="UP001165641"/>
    </source>
</evidence>
<evidence type="ECO:0000256" key="9">
    <source>
        <dbReference type="RuleBase" id="RU369079"/>
    </source>
</evidence>
<keyword evidence="2 9" id="KW-0813">Transport</keyword>
<comment type="subcellular location">
    <subcellularLocation>
        <location evidence="1 9">Cell inner membrane</location>
        <topology evidence="1 9">Multi-pass membrane protein</topology>
    </subcellularLocation>
</comment>
<comment type="similarity">
    <text evidence="8 9">Belongs to the TRAP transporter small permease family.</text>
</comment>
<dbReference type="Pfam" id="PF04290">
    <property type="entry name" value="DctQ"/>
    <property type="match status" value="1"/>
</dbReference>
<comment type="caution">
    <text evidence="11">The sequence shown here is derived from an EMBL/GenBank/DDBJ whole genome shotgun (WGS) entry which is preliminary data.</text>
</comment>
<dbReference type="InterPro" id="IPR007387">
    <property type="entry name" value="TRAP_DctQ"/>
</dbReference>
<sequence length="163" mass="18038">MLRIFGYVEWAERWIAYCATIGIVLAVLWGVLTRYVTAKPAVWTSELSGILFTWVVFVGAATAFRENRHIYIDLFLGLLPASGQRIVAMTARLLTLAFLTCAAFLSYQMMIKGATRPSPVLRIPFSLVYLAPLLSFSLMALTDLLRLTGIDKTAGPMSEGDVL</sequence>
<keyword evidence="5 9" id="KW-0812">Transmembrane</keyword>
<feature type="transmembrane region" description="Helical" evidence="9">
    <location>
        <begin position="85"/>
        <end position="107"/>
    </location>
</feature>
<comment type="subunit">
    <text evidence="9">The complex comprises the extracytoplasmic solute receptor protein and the two transmembrane proteins.</text>
</comment>
<comment type="function">
    <text evidence="9">Part of the tripartite ATP-independent periplasmic (TRAP) transport system.</text>
</comment>
<dbReference type="RefSeq" id="WP_271890375.1">
    <property type="nucleotide sequence ID" value="NZ_JAQBIE010000030.1"/>
</dbReference>
<keyword evidence="7 9" id="KW-0472">Membrane</keyword>
<evidence type="ECO:0000256" key="7">
    <source>
        <dbReference type="ARBA" id="ARBA00023136"/>
    </source>
</evidence>
<evidence type="ECO:0000256" key="8">
    <source>
        <dbReference type="ARBA" id="ARBA00038436"/>
    </source>
</evidence>
<feature type="transmembrane region" description="Helical" evidence="9">
    <location>
        <begin position="14"/>
        <end position="35"/>
    </location>
</feature>
<protein>
    <recommendedName>
        <fullName evidence="9">TRAP transporter small permease protein</fullName>
    </recommendedName>
</protein>
<evidence type="ECO:0000256" key="4">
    <source>
        <dbReference type="ARBA" id="ARBA00022519"/>
    </source>
</evidence>
<dbReference type="PANTHER" id="PTHR35011">
    <property type="entry name" value="2,3-DIKETO-L-GULONATE TRAP TRANSPORTER SMALL PERMEASE PROTEIN YIAM"/>
    <property type="match status" value="1"/>
</dbReference>
<feature type="transmembrane region" description="Helical" evidence="9">
    <location>
        <begin position="47"/>
        <end position="65"/>
    </location>
</feature>
<keyword evidence="12" id="KW-1185">Reference proteome</keyword>
<proteinExistence type="inferred from homology"/>
<evidence type="ECO:0000313" key="11">
    <source>
        <dbReference type="EMBL" id="MDB6179273.1"/>
    </source>
</evidence>
<keyword evidence="4 9" id="KW-0997">Cell inner membrane</keyword>
<evidence type="ECO:0000259" key="10">
    <source>
        <dbReference type="Pfam" id="PF04290"/>
    </source>
</evidence>
<keyword evidence="3" id="KW-1003">Cell membrane</keyword>
<dbReference type="Proteomes" id="UP001165641">
    <property type="component" value="Unassembled WGS sequence"/>
</dbReference>
<evidence type="ECO:0000256" key="1">
    <source>
        <dbReference type="ARBA" id="ARBA00004429"/>
    </source>
</evidence>
<evidence type="ECO:0000256" key="3">
    <source>
        <dbReference type="ARBA" id="ARBA00022475"/>
    </source>
</evidence>
<feature type="domain" description="Tripartite ATP-independent periplasmic transporters DctQ component" evidence="10">
    <location>
        <begin position="23"/>
        <end position="144"/>
    </location>
</feature>
<dbReference type="EMBL" id="JAQBIE010000030">
    <property type="protein sequence ID" value="MDB6179273.1"/>
    <property type="molecule type" value="Genomic_DNA"/>
</dbReference>
<accession>A0ABT4ZJW8</accession>
<evidence type="ECO:0000256" key="5">
    <source>
        <dbReference type="ARBA" id="ARBA00022692"/>
    </source>
</evidence>
<feature type="transmembrane region" description="Helical" evidence="9">
    <location>
        <begin position="119"/>
        <end position="141"/>
    </location>
</feature>
<organism evidence="11 12">
    <name type="scientific">Paracoccus onchidii</name>
    <dbReference type="NCBI Taxonomy" id="3017813"/>
    <lineage>
        <taxon>Bacteria</taxon>
        <taxon>Pseudomonadati</taxon>
        <taxon>Pseudomonadota</taxon>
        <taxon>Alphaproteobacteria</taxon>
        <taxon>Rhodobacterales</taxon>
        <taxon>Paracoccaceae</taxon>
        <taxon>Paracoccus</taxon>
    </lineage>
</organism>
<dbReference type="InterPro" id="IPR055348">
    <property type="entry name" value="DctQ"/>
</dbReference>
<reference evidence="11" key="1">
    <citation type="submission" date="2022-12" db="EMBL/GenBank/DDBJ databases">
        <title>Paracoccus onchidii sp. nov., isolated from a marine invertebrate from the South China Sea.</title>
        <authorList>
            <person name="Xu S."/>
            <person name="Liu Z."/>
            <person name="Xu Y."/>
        </authorList>
    </citation>
    <scope>NUCLEOTIDE SEQUENCE</scope>
    <source>
        <strain evidence="11">Z330</strain>
    </source>
</reference>
<gene>
    <name evidence="11" type="ORF">PAF17_17415</name>
</gene>
<evidence type="ECO:0000256" key="2">
    <source>
        <dbReference type="ARBA" id="ARBA00022448"/>
    </source>
</evidence>
<evidence type="ECO:0000256" key="6">
    <source>
        <dbReference type="ARBA" id="ARBA00022989"/>
    </source>
</evidence>
<dbReference type="PANTHER" id="PTHR35011:SF5">
    <property type="entry name" value="SIALIC ACID TRAP TRANSPORTER SMALL PERMEASE PROTEIN SIAQ"/>
    <property type="match status" value="1"/>
</dbReference>
<keyword evidence="6 9" id="KW-1133">Transmembrane helix</keyword>
<name>A0ABT4ZJW8_9RHOB</name>